<name>A0ACB9AA79_ARCLA</name>
<evidence type="ECO:0000313" key="1">
    <source>
        <dbReference type="EMBL" id="KAI3707027.1"/>
    </source>
</evidence>
<reference evidence="2" key="1">
    <citation type="journal article" date="2022" name="Mol. Ecol. Resour.">
        <title>The genomes of chicory, endive, great burdock and yacon provide insights into Asteraceae palaeo-polyploidization history and plant inulin production.</title>
        <authorList>
            <person name="Fan W."/>
            <person name="Wang S."/>
            <person name="Wang H."/>
            <person name="Wang A."/>
            <person name="Jiang F."/>
            <person name="Liu H."/>
            <person name="Zhao H."/>
            <person name="Xu D."/>
            <person name="Zhang Y."/>
        </authorList>
    </citation>
    <scope>NUCLEOTIDE SEQUENCE [LARGE SCALE GENOMIC DNA]</scope>
    <source>
        <strain evidence="2">cv. Niubang</strain>
    </source>
</reference>
<evidence type="ECO:0000313" key="2">
    <source>
        <dbReference type="Proteomes" id="UP001055879"/>
    </source>
</evidence>
<keyword evidence="2" id="KW-1185">Reference proteome</keyword>
<gene>
    <name evidence="1" type="ORF">L6452_25188</name>
</gene>
<proteinExistence type="predicted"/>
<protein>
    <submittedName>
        <fullName evidence="1">Uncharacterized protein</fullName>
    </submittedName>
</protein>
<sequence>MGKEEGLAGTQSETPEIQQVGEWTKVINSENGLSKTDKGALKFEEVQSPKMREERDEIERRDEPIIEVNDTREGNGVAEKKVLQKLESTAKRSDECDRKIFFDIRKWTQELASSCNSV</sequence>
<organism evidence="1 2">
    <name type="scientific">Arctium lappa</name>
    <name type="common">Greater burdock</name>
    <name type="synonym">Lappa major</name>
    <dbReference type="NCBI Taxonomy" id="4217"/>
    <lineage>
        <taxon>Eukaryota</taxon>
        <taxon>Viridiplantae</taxon>
        <taxon>Streptophyta</taxon>
        <taxon>Embryophyta</taxon>
        <taxon>Tracheophyta</taxon>
        <taxon>Spermatophyta</taxon>
        <taxon>Magnoliopsida</taxon>
        <taxon>eudicotyledons</taxon>
        <taxon>Gunneridae</taxon>
        <taxon>Pentapetalae</taxon>
        <taxon>asterids</taxon>
        <taxon>campanulids</taxon>
        <taxon>Asterales</taxon>
        <taxon>Asteraceae</taxon>
        <taxon>Carduoideae</taxon>
        <taxon>Cardueae</taxon>
        <taxon>Arctiinae</taxon>
        <taxon>Arctium</taxon>
    </lineage>
</organism>
<dbReference type="Proteomes" id="UP001055879">
    <property type="component" value="Linkage Group LG08"/>
</dbReference>
<accession>A0ACB9AA79</accession>
<dbReference type="EMBL" id="CM042054">
    <property type="protein sequence ID" value="KAI3707027.1"/>
    <property type="molecule type" value="Genomic_DNA"/>
</dbReference>
<reference evidence="1 2" key="2">
    <citation type="journal article" date="2022" name="Mol. Ecol. Resour.">
        <title>The genomes of chicory, endive, great burdock and yacon provide insights into Asteraceae paleo-polyploidization history and plant inulin production.</title>
        <authorList>
            <person name="Fan W."/>
            <person name="Wang S."/>
            <person name="Wang H."/>
            <person name="Wang A."/>
            <person name="Jiang F."/>
            <person name="Liu H."/>
            <person name="Zhao H."/>
            <person name="Xu D."/>
            <person name="Zhang Y."/>
        </authorList>
    </citation>
    <scope>NUCLEOTIDE SEQUENCE [LARGE SCALE GENOMIC DNA]</scope>
    <source>
        <strain evidence="2">cv. Niubang</strain>
    </source>
</reference>
<comment type="caution">
    <text evidence="1">The sequence shown here is derived from an EMBL/GenBank/DDBJ whole genome shotgun (WGS) entry which is preliminary data.</text>
</comment>